<dbReference type="EMBL" id="BK016095">
    <property type="protein sequence ID" value="DAF94681.1"/>
    <property type="molecule type" value="Genomic_DNA"/>
</dbReference>
<proteinExistence type="predicted"/>
<dbReference type="InterPro" id="IPR029432">
    <property type="entry name" value="Gp28/Gp37-like_dom"/>
</dbReference>
<evidence type="ECO:0000313" key="2">
    <source>
        <dbReference type="EMBL" id="DAF94681.1"/>
    </source>
</evidence>
<accession>A0A8S5UJK8</accession>
<protein>
    <recommendedName>
        <fullName evidence="1">Gp28/Gp37-like domain-containing protein</fullName>
    </recommendedName>
</protein>
<feature type="domain" description="Gp28/Gp37-like" evidence="1">
    <location>
        <begin position="40"/>
        <end position="529"/>
    </location>
</feature>
<organism evidence="2">
    <name type="scientific">Siphoviridae sp. ctvph17</name>
    <dbReference type="NCBI Taxonomy" id="2825724"/>
    <lineage>
        <taxon>Viruses</taxon>
        <taxon>Duplodnaviria</taxon>
        <taxon>Heunggongvirae</taxon>
        <taxon>Uroviricota</taxon>
        <taxon>Caudoviricetes</taxon>
    </lineage>
</organism>
<dbReference type="Pfam" id="PF14594">
    <property type="entry name" value="Sipho_Gp37"/>
    <property type="match status" value="1"/>
</dbReference>
<evidence type="ECO:0000259" key="1">
    <source>
        <dbReference type="Pfam" id="PF14594"/>
    </source>
</evidence>
<name>A0A8S5UJK8_9CAUD</name>
<sequence>MQIIPPYIGDIPHEKLEAAWKHGQQTRAKRAEARRTKPLIRIWDGNWNYVGTITGVVIEARTQWKLNDTGGATITLPIDHWISTWILRFDSRDVKNIHITSDKDGTRWGGRVTSVNIIKNTDGTRLLELQALHDYEELKHILVWPNPLTPAPVQFPRTFIMMGPTAWALKCALAINLWRLEGSAWVLPNDPLDPTSWLDTWDTSRWAIQIAPGSLGADPSPWTIVSSRMKYWHEMAKDKLEDAQLMVTCRRWLTGDPLPWPQARIRHGCLIVDIVNKSGYWGQDGTALRGNVISGFVRTVQQLTKGNIDTQSTVVSNPNVPEYQKPDWLGTVPRAPYVLYRDGRLSGLESAQFSYKPATTVQVVAGGHSTYGVNEAISAAVSMLGNYLGMFIAAPSLGPIADTLLKPFYEDTLLAWMAEKSADRSRSLGWSKYWEHFSDGSDRAYTLSALAVLRKGFWETREKVSHQMKIVDGAPWHVGENGQGHFFLGDRVGATIIGLSENKVVVEQVTELVYRYSRDQVGWEITCGDRASQESPLEKILGRVKNATAAIHDLGVI</sequence>
<reference evidence="2" key="1">
    <citation type="journal article" date="2021" name="Proc. Natl. Acad. Sci. U.S.A.">
        <title>A Catalog of Tens of Thousands of Viruses from Human Metagenomes Reveals Hidden Associations with Chronic Diseases.</title>
        <authorList>
            <person name="Tisza M.J."/>
            <person name="Buck C.B."/>
        </authorList>
    </citation>
    <scope>NUCLEOTIDE SEQUENCE</scope>
    <source>
        <strain evidence="2">Ctvph17</strain>
    </source>
</reference>